<organism evidence="2 5">
    <name type="scientific">Candidatus Methanofastidiosum methylothiophilum</name>
    <dbReference type="NCBI Taxonomy" id="1705564"/>
    <lineage>
        <taxon>Archaea</taxon>
        <taxon>Methanobacteriati</taxon>
        <taxon>Methanobacteriota</taxon>
        <taxon>Stenosarchaea group</taxon>
        <taxon>Candidatus Methanofastidiosia</taxon>
        <taxon>Candidatus Methanofastidiosales</taxon>
        <taxon>Candidatus Methanofastidiosaceae</taxon>
        <taxon>Candidatus Methanofastidiosum</taxon>
    </lineage>
</organism>
<dbReference type="NCBIfam" id="TIGR00231">
    <property type="entry name" value="small_GTP"/>
    <property type="match status" value="1"/>
</dbReference>
<evidence type="ECO:0000313" key="5">
    <source>
        <dbReference type="Proteomes" id="UP000092401"/>
    </source>
</evidence>
<dbReference type="InterPro" id="IPR006073">
    <property type="entry name" value="GTP-bd"/>
</dbReference>
<dbReference type="InterPro" id="IPR027417">
    <property type="entry name" value="P-loop_NTPase"/>
</dbReference>
<reference evidence="5 6" key="1">
    <citation type="journal article" date="2016" name="ISME J.">
        <title>Chasing the elusive Euryarchaeota class WSA2: genomes reveal a uniquely fastidious methyl-reducing methanogen.</title>
        <authorList>
            <person name="Nobu M.K."/>
            <person name="Narihiro T."/>
            <person name="Kuroda K."/>
            <person name="Mei R."/>
            <person name="Liu W.T."/>
        </authorList>
    </citation>
    <scope>NUCLEOTIDE SEQUENCE [LARGE SCALE GENOMIC DNA]</scope>
    <source>
        <strain evidence="3">ADurb1013_Bin02101</strain>
        <strain evidence="4">ADurb1213_Bin02801</strain>
        <strain evidence="2">B03fssc0709_Meth_Bin005</strain>
    </source>
</reference>
<evidence type="ECO:0000313" key="3">
    <source>
        <dbReference type="EMBL" id="KYC55230.1"/>
    </source>
</evidence>
<feature type="domain" description="G" evidence="1">
    <location>
        <begin position="5"/>
        <end position="110"/>
    </location>
</feature>
<dbReference type="PANTHER" id="PTHR42708:SF1">
    <property type="entry name" value="GLIDING MOTILITY PROTEIN MGLA"/>
    <property type="match status" value="1"/>
</dbReference>
<evidence type="ECO:0000259" key="1">
    <source>
        <dbReference type="Pfam" id="PF01926"/>
    </source>
</evidence>
<dbReference type="Proteomes" id="UP000092401">
    <property type="component" value="Unassembled WGS sequence"/>
</dbReference>
<dbReference type="CDD" id="cd00882">
    <property type="entry name" value="Ras_like_GTPase"/>
    <property type="match status" value="1"/>
</dbReference>
<name>A0A150IHW5_9EURY</name>
<dbReference type="Gene3D" id="3.40.50.300">
    <property type="entry name" value="P-loop containing nucleotide triphosphate hydrolases"/>
    <property type="match status" value="1"/>
</dbReference>
<dbReference type="InterPro" id="IPR005225">
    <property type="entry name" value="Small_GTP-bd"/>
</dbReference>
<accession>A0A150JH88</accession>
<dbReference type="Pfam" id="PF01926">
    <property type="entry name" value="MMR_HSR1"/>
    <property type="match status" value="1"/>
</dbReference>
<gene>
    <name evidence="3" type="ORF">AN188_00213</name>
    <name evidence="4" type="ORF">APG09_01355</name>
    <name evidence="2" type="ORF">APG10_01640</name>
</gene>
<accession>A0A150JDD9</accession>
<evidence type="ECO:0000313" key="4">
    <source>
        <dbReference type="EMBL" id="KYC56488.1"/>
    </source>
</evidence>
<comment type="caution">
    <text evidence="2">The sequence shown here is derived from an EMBL/GenBank/DDBJ whole genome shotgun (WGS) entry which is preliminary data.</text>
</comment>
<dbReference type="SUPFAM" id="SSF52540">
    <property type="entry name" value="P-loop containing nucleoside triphosphate hydrolases"/>
    <property type="match status" value="1"/>
</dbReference>
<dbReference type="AlphaFoldDB" id="A0A150IHW5"/>
<accession>A0A150IHW5</accession>
<dbReference type="EMBL" id="LNJB01000002">
    <property type="protein sequence ID" value="KYC55230.1"/>
    <property type="molecule type" value="Genomic_DNA"/>
</dbReference>
<dbReference type="EMBL" id="LNJE01000019">
    <property type="protein sequence ID" value="KYC56488.1"/>
    <property type="molecule type" value="Genomic_DNA"/>
</dbReference>
<dbReference type="EMBL" id="LNGE01000057">
    <property type="protein sequence ID" value="KYC44532.1"/>
    <property type="molecule type" value="Genomic_DNA"/>
</dbReference>
<dbReference type="PANTHER" id="PTHR42708">
    <property type="entry name" value="ATP/GTP-BINDING PROTEIN-RELATED"/>
    <property type="match status" value="1"/>
</dbReference>
<dbReference type="InterPro" id="IPR052705">
    <property type="entry name" value="Gliding_Motility_GTPase"/>
</dbReference>
<dbReference type="Proteomes" id="UP000092420">
    <property type="component" value="Unassembled WGS sequence"/>
</dbReference>
<proteinExistence type="predicted"/>
<dbReference type="GO" id="GO:0005525">
    <property type="term" value="F:GTP binding"/>
    <property type="evidence" value="ECO:0007669"/>
    <property type="project" value="InterPro"/>
</dbReference>
<evidence type="ECO:0000313" key="2">
    <source>
        <dbReference type="EMBL" id="KYC44532.1"/>
    </source>
</evidence>
<sequence length="150" mass="16439">MDDVKVIVFGKENAGKSTLIKAIEPDAINIDKKDTTVSMDYGRVIVGRKKIHFYGTPGQERFDFMRDILSKGANAGVMVLDSTINITEMDIALLQELKHKGIPCFIFLNKSDLVDPNTLSKKFNGFPVIVGSAKMGKGVNELIHSVAIIA</sequence>
<accession>A0A150JIN7</accession>
<evidence type="ECO:0000313" key="6">
    <source>
        <dbReference type="Proteomes" id="UP000092420"/>
    </source>
</evidence>
<protein>
    <submittedName>
        <fullName evidence="2">GTP-binding protein Der</fullName>
    </submittedName>
</protein>